<feature type="compositionally biased region" description="Low complexity" evidence="3">
    <location>
        <begin position="1"/>
        <end position="21"/>
    </location>
</feature>
<keyword evidence="2" id="KW-0067">ATP-binding</keyword>
<sequence length="462" mass="51190">MRFDAVSVSSQARRSVRTQSSYNEARANARPAPIVQNQRYTGAGLATPRELVNFLDQYIIGQEYAKKVLSVAIYGHMTRIRANIGPPRSPLPMEDEWQAFLNMHRGVASANVNPVRRGNTHGFPRLNPRDFLPAFEKSNVLPLTPHTFSGKTLLVKTLARILDVPFSVSDATSFTQVWYKATDVGEDVEMAIQRLLQASDYDPLRASMGIVYIDEIDKIARKSSSTGSDGTRDVGGEGVQQALLRMMEGAVVSVQSKSEVFHVDTSNVLFILSGAFVGLDKIISRRKSKGSIGFTANLASDSSLSTFFTSNKVSHNFFECVEPDAFFLSSFIPEFISRVPSITTLAPLTLYDLRKILIQVKGSLLSQYAARFQCFGTELQFTDAALDEVCRKAVARGGGARGLRGIMARILSLFDVAYVLITEDVVRGVVQPLLWREDQAGEFHRAVLMNEEAYYRSHKPLV</sequence>
<organism evidence="5 6">
    <name type="scientific">Fistulina hepatica ATCC 64428</name>
    <dbReference type="NCBI Taxonomy" id="1128425"/>
    <lineage>
        <taxon>Eukaryota</taxon>
        <taxon>Fungi</taxon>
        <taxon>Dikarya</taxon>
        <taxon>Basidiomycota</taxon>
        <taxon>Agaricomycotina</taxon>
        <taxon>Agaricomycetes</taxon>
        <taxon>Agaricomycetidae</taxon>
        <taxon>Agaricales</taxon>
        <taxon>Fistulinaceae</taxon>
        <taxon>Fistulina</taxon>
    </lineage>
</organism>
<evidence type="ECO:0000256" key="1">
    <source>
        <dbReference type="ARBA" id="ARBA00022741"/>
    </source>
</evidence>
<dbReference type="InterPro" id="IPR050052">
    <property type="entry name" value="ATP-dep_Clp_protease_ClpX"/>
</dbReference>
<dbReference type="InterPro" id="IPR027417">
    <property type="entry name" value="P-loop_NTPase"/>
</dbReference>
<dbReference type="AlphaFoldDB" id="A0A0D7A5A3"/>
<dbReference type="GO" id="GO:0005759">
    <property type="term" value="C:mitochondrial matrix"/>
    <property type="evidence" value="ECO:0007669"/>
    <property type="project" value="TreeGrafter"/>
</dbReference>
<dbReference type="GO" id="GO:0005524">
    <property type="term" value="F:ATP binding"/>
    <property type="evidence" value="ECO:0007669"/>
    <property type="project" value="UniProtKB-KW"/>
</dbReference>
<dbReference type="InterPro" id="IPR019489">
    <property type="entry name" value="Clp_ATPase_C"/>
</dbReference>
<evidence type="ECO:0000313" key="6">
    <source>
        <dbReference type="Proteomes" id="UP000054144"/>
    </source>
</evidence>
<dbReference type="Gene3D" id="3.40.50.300">
    <property type="entry name" value="P-loop containing nucleotide triphosphate hydrolases"/>
    <property type="match status" value="1"/>
</dbReference>
<dbReference type="PANTHER" id="PTHR48102">
    <property type="entry name" value="ATP-DEPENDENT CLP PROTEASE ATP-BINDING SUBUNIT CLPX-LIKE, MITOCHONDRIAL-RELATED"/>
    <property type="match status" value="1"/>
</dbReference>
<accession>A0A0D7A5A3</accession>
<evidence type="ECO:0000256" key="3">
    <source>
        <dbReference type="SAM" id="MobiDB-lite"/>
    </source>
</evidence>
<dbReference type="Proteomes" id="UP000054144">
    <property type="component" value="Unassembled WGS sequence"/>
</dbReference>
<dbReference type="Pfam" id="PF07724">
    <property type="entry name" value="AAA_2"/>
    <property type="match status" value="1"/>
</dbReference>
<dbReference type="SMART" id="SM01086">
    <property type="entry name" value="ClpB_D2-small"/>
    <property type="match status" value="1"/>
</dbReference>
<name>A0A0D7A5A3_9AGAR</name>
<keyword evidence="6" id="KW-1185">Reference proteome</keyword>
<dbReference type="SUPFAM" id="SSF52540">
    <property type="entry name" value="P-loop containing nucleoside triphosphate hydrolases"/>
    <property type="match status" value="1"/>
</dbReference>
<protein>
    <recommendedName>
        <fullName evidence="4">Clp ATPase C-terminal domain-containing protein</fullName>
    </recommendedName>
</protein>
<feature type="domain" description="Clp ATPase C-terminal" evidence="4">
    <location>
        <begin position="348"/>
        <end position="430"/>
    </location>
</feature>
<proteinExistence type="predicted"/>
<dbReference type="GO" id="GO:0016887">
    <property type="term" value="F:ATP hydrolysis activity"/>
    <property type="evidence" value="ECO:0007669"/>
    <property type="project" value="InterPro"/>
</dbReference>
<keyword evidence="1" id="KW-0547">Nucleotide-binding</keyword>
<dbReference type="Gene3D" id="1.10.8.60">
    <property type="match status" value="1"/>
</dbReference>
<evidence type="ECO:0000256" key="2">
    <source>
        <dbReference type="ARBA" id="ARBA00022840"/>
    </source>
</evidence>
<dbReference type="OrthoDB" id="1721884at2759"/>
<evidence type="ECO:0000259" key="4">
    <source>
        <dbReference type="SMART" id="SM01086"/>
    </source>
</evidence>
<feature type="region of interest" description="Disordered" evidence="3">
    <location>
        <begin position="1"/>
        <end position="30"/>
    </location>
</feature>
<evidence type="ECO:0000313" key="5">
    <source>
        <dbReference type="EMBL" id="KIY45885.1"/>
    </source>
</evidence>
<dbReference type="InterPro" id="IPR003959">
    <property type="entry name" value="ATPase_AAA_core"/>
</dbReference>
<dbReference type="PANTHER" id="PTHR48102:SF7">
    <property type="entry name" value="ATP-DEPENDENT CLP PROTEASE ATP-BINDING SUBUNIT CLPX-LIKE, MITOCHONDRIAL"/>
    <property type="match status" value="1"/>
</dbReference>
<dbReference type="GO" id="GO:0051603">
    <property type="term" value="P:proteolysis involved in protein catabolic process"/>
    <property type="evidence" value="ECO:0007669"/>
    <property type="project" value="TreeGrafter"/>
</dbReference>
<dbReference type="EMBL" id="KN882045">
    <property type="protein sequence ID" value="KIY45885.1"/>
    <property type="molecule type" value="Genomic_DNA"/>
</dbReference>
<reference evidence="5 6" key="1">
    <citation type="journal article" date="2015" name="Fungal Genet. Biol.">
        <title>Evolution of novel wood decay mechanisms in Agaricales revealed by the genome sequences of Fistulina hepatica and Cylindrobasidium torrendii.</title>
        <authorList>
            <person name="Floudas D."/>
            <person name="Held B.W."/>
            <person name="Riley R."/>
            <person name="Nagy L.G."/>
            <person name="Koehler G."/>
            <person name="Ransdell A.S."/>
            <person name="Younus H."/>
            <person name="Chow J."/>
            <person name="Chiniquy J."/>
            <person name="Lipzen A."/>
            <person name="Tritt A."/>
            <person name="Sun H."/>
            <person name="Haridas S."/>
            <person name="LaButti K."/>
            <person name="Ohm R.A."/>
            <person name="Kues U."/>
            <person name="Blanchette R.A."/>
            <person name="Grigoriev I.V."/>
            <person name="Minto R.E."/>
            <person name="Hibbett D.S."/>
        </authorList>
    </citation>
    <scope>NUCLEOTIDE SEQUENCE [LARGE SCALE GENOMIC DNA]</scope>
    <source>
        <strain evidence="5 6">ATCC 64428</strain>
    </source>
</reference>
<gene>
    <name evidence="5" type="ORF">FISHEDRAFT_48326</name>
</gene>